<sequence>MASSAARQPRQLYNSRFYRLLRRQSHPFSPLSPLFNSQFTAVRCGTFLAAFAQLYNRTQLQLAAIARAHERHETRLLQQLLGGVELYNEAGAHIKEFSSYRRVANGCRRSSKTLQQLPTITR</sequence>
<dbReference type="Proteomes" id="UP000265663">
    <property type="component" value="Unassembled WGS sequence"/>
</dbReference>
<gene>
    <name evidence="1" type="ORF">GMOD_00004967</name>
</gene>
<proteinExistence type="predicted"/>
<name>A0A3M7MIC6_9PLEO</name>
<evidence type="ECO:0000313" key="1">
    <source>
        <dbReference type="EMBL" id="RMZ74119.1"/>
    </source>
</evidence>
<keyword evidence="2" id="KW-1185">Reference proteome</keyword>
<evidence type="ECO:0000313" key="2">
    <source>
        <dbReference type="Proteomes" id="UP000265663"/>
    </source>
</evidence>
<dbReference type="EMBL" id="KE747843">
    <property type="protein sequence ID" value="RMZ74119.1"/>
    <property type="molecule type" value="Genomic_DNA"/>
</dbReference>
<accession>A0A3M7MIC6</accession>
<reference evidence="1 2" key="1">
    <citation type="journal article" date="2014" name="PLoS ONE">
        <title>De novo Genome Assembly of the Fungal Plant Pathogen Pyrenophora semeniperda.</title>
        <authorList>
            <person name="Soliai M.M."/>
            <person name="Meyer S.E."/>
            <person name="Udall J.A."/>
            <person name="Elzinga D.E."/>
            <person name="Hermansen R.A."/>
            <person name="Bodily P.M."/>
            <person name="Hart A.A."/>
            <person name="Coleman C.E."/>
        </authorList>
    </citation>
    <scope>NUCLEOTIDE SEQUENCE [LARGE SCALE GENOMIC DNA]</scope>
    <source>
        <strain evidence="1 2">CCB06</strain>
        <tissue evidence="1">Mycelium</tissue>
    </source>
</reference>
<dbReference type="AlphaFoldDB" id="A0A3M7MIC6"/>
<organism evidence="1 2">
    <name type="scientific">Pyrenophora seminiperda CCB06</name>
    <dbReference type="NCBI Taxonomy" id="1302712"/>
    <lineage>
        <taxon>Eukaryota</taxon>
        <taxon>Fungi</taxon>
        <taxon>Dikarya</taxon>
        <taxon>Ascomycota</taxon>
        <taxon>Pezizomycotina</taxon>
        <taxon>Dothideomycetes</taxon>
        <taxon>Pleosporomycetidae</taxon>
        <taxon>Pleosporales</taxon>
        <taxon>Pleosporineae</taxon>
        <taxon>Pleosporaceae</taxon>
        <taxon>Pyrenophora</taxon>
    </lineage>
</organism>
<protein>
    <submittedName>
        <fullName evidence="1">Uncharacterized protein</fullName>
    </submittedName>
</protein>